<dbReference type="NCBIfam" id="TIGR00417">
    <property type="entry name" value="speE"/>
    <property type="match status" value="1"/>
</dbReference>
<dbReference type="AlphaFoldDB" id="A0A085NRN8"/>
<evidence type="ECO:0000256" key="1">
    <source>
        <dbReference type="ARBA" id="ARBA00007867"/>
    </source>
</evidence>
<organism evidence="7">
    <name type="scientific">Trichuris suis</name>
    <name type="common">pig whipworm</name>
    <dbReference type="NCBI Taxonomy" id="68888"/>
    <lineage>
        <taxon>Eukaryota</taxon>
        <taxon>Metazoa</taxon>
        <taxon>Ecdysozoa</taxon>
        <taxon>Nematoda</taxon>
        <taxon>Enoplea</taxon>
        <taxon>Dorylaimia</taxon>
        <taxon>Trichinellida</taxon>
        <taxon>Trichuridae</taxon>
        <taxon>Trichuris</taxon>
    </lineage>
</organism>
<keyword evidence="8" id="KW-1185">Reference proteome</keyword>
<dbReference type="EMBL" id="KL363203">
    <property type="protein sequence ID" value="KFD55028.1"/>
    <property type="molecule type" value="Genomic_DNA"/>
</dbReference>
<comment type="similarity">
    <text evidence="1 4">Belongs to the spermidine/spermine synthase family.</text>
</comment>
<dbReference type="Proteomes" id="UP000030764">
    <property type="component" value="Unassembled WGS sequence"/>
</dbReference>
<feature type="active site" description="Proton acceptor" evidence="3">
    <location>
        <position position="170"/>
    </location>
</feature>
<evidence type="ECO:0000313" key="8">
    <source>
        <dbReference type="Proteomes" id="UP000030764"/>
    </source>
</evidence>
<keyword evidence="2 3" id="KW-0808">Transferase</keyword>
<dbReference type="GO" id="GO:0008295">
    <property type="term" value="P:spermidine biosynthetic process"/>
    <property type="evidence" value="ECO:0007669"/>
    <property type="project" value="TreeGrafter"/>
</dbReference>
<dbReference type="SUPFAM" id="SSF53335">
    <property type="entry name" value="S-adenosyl-L-methionine-dependent methyltransferases"/>
    <property type="match status" value="1"/>
</dbReference>
<dbReference type="NCBIfam" id="NF002010">
    <property type="entry name" value="PRK00811.1"/>
    <property type="match status" value="1"/>
</dbReference>
<reference evidence="7 8" key="1">
    <citation type="journal article" date="2014" name="Nat. Genet.">
        <title>Genome and transcriptome of the porcine whipworm Trichuris suis.</title>
        <authorList>
            <person name="Jex A.R."/>
            <person name="Nejsum P."/>
            <person name="Schwarz E.M."/>
            <person name="Hu L."/>
            <person name="Young N.D."/>
            <person name="Hall R.S."/>
            <person name="Korhonen P.K."/>
            <person name="Liao S."/>
            <person name="Thamsborg S."/>
            <person name="Xia J."/>
            <person name="Xu P."/>
            <person name="Wang S."/>
            <person name="Scheerlinck J.P."/>
            <person name="Hofmann A."/>
            <person name="Sternberg P.W."/>
            <person name="Wang J."/>
            <person name="Gasser R.B."/>
        </authorList>
    </citation>
    <scope>NUCLEOTIDE SEQUENCE [LARGE SCALE GENOMIC DNA]</scope>
    <source>
        <strain evidence="7">DCEP-RM93F</strain>
        <strain evidence="6">DCEP-RM93M</strain>
    </source>
</reference>
<dbReference type="InterPro" id="IPR030374">
    <property type="entry name" value="PABS"/>
</dbReference>
<dbReference type="GO" id="GO:0005829">
    <property type="term" value="C:cytosol"/>
    <property type="evidence" value="ECO:0007669"/>
    <property type="project" value="TreeGrafter"/>
</dbReference>
<dbReference type="PROSITE" id="PS01330">
    <property type="entry name" value="PABS_1"/>
    <property type="match status" value="1"/>
</dbReference>
<dbReference type="Gene3D" id="2.30.140.10">
    <property type="entry name" value="Spermidine synthase, tetramerisation domain"/>
    <property type="match status" value="1"/>
</dbReference>
<evidence type="ECO:0000313" key="6">
    <source>
        <dbReference type="EMBL" id="KFD55028.1"/>
    </source>
</evidence>
<dbReference type="PANTHER" id="PTHR11558">
    <property type="entry name" value="SPERMIDINE/SPERMINE SYNTHASE"/>
    <property type="match status" value="1"/>
</dbReference>
<dbReference type="Pfam" id="PF17284">
    <property type="entry name" value="Spermine_synt_N"/>
    <property type="match status" value="1"/>
</dbReference>
<evidence type="ECO:0000313" key="7">
    <source>
        <dbReference type="EMBL" id="KFD72134.1"/>
    </source>
</evidence>
<dbReference type="PROSITE" id="PS51006">
    <property type="entry name" value="PABS_2"/>
    <property type="match status" value="1"/>
</dbReference>
<dbReference type="EMBL" id="KL367479">
    <property type="protein sequence ID" value="KFD72134.1"/>
    <property type="molecule type" value="Genomic_DNA"/>
</dbReference>
<evidence type="ECO:0000256" key="4">
    <source>
        <dbReference type="RuleBase" id="RU003836"/>
    </source>
</evidence>
<accession>A0A085NRN8</accession>
<protein>
    <recommendedName>
        <fullName evidence="5">PABS domain-containing protein</fullName>
    </recommendedName>
</protein>
<dbReference type="InterPro" id="IPR037163">
    <property type="entry name" value="Spermidine_synt_N_sf"/>
</dbReference>
<evidence type="ECO:0000259" key="5">
    <source>
        <dbReference type="PROSITE" id="PS51006"/>
    </source>
</evidence>
<proteinExistence type="inferred from homology"/>
<dbReference type="Gene3D" id="3.40.50.150">
    <property type="entry name" value="Vaccinia Virus protein VP39"/>
    <property type="match status" value="1"/>
</dbReference>
<dbReference type="GO" id="GO:0004766">
    <property type="term" value="F:spermidine synthase activity"/>
    <property type="evidence" value="ECO:0007669"/>
    <property type="project" value="TreeGrafter"/>
</dbReference>
<gene>
    <name evidence="6" type="ORF">M513_04210</name>
    <name evidence="7" type="ORF">M514_04210</name>
</gene>
<feature type="domain" description="PABS" evidence="5">
    <location>
        <begin position="6"/>
        <end position="250"/>
    </location>
</feature>
<keyword evidence="3" id="KW-0620">Polyamine biosynthesis</keyword>
<sequence>MEKLAKGWFSEFSPESNGENPLLSWKGQAFSLKVEKVLYSSRSKYQDILIFQSESYGKVLVLDGIIQCTERDEFSYQEMMANIPLHLHPEPKKVLIIGGGDGGVAREVLKHRSVELVRVVEIDKAVIDACRTFLPCMADSFDDPRVQVHCEDGLEFLKKNKEKFDVIITDSTDPVGPGESLFGISYYQRLKESLSEKGVIMTQAESIWLHMDLISQLIRFCKTVFPVTGYCYTMVPTYPSGVIGHLVCSVNEKLNAKVPLRQCDPSLGLRYYDSEVHKASFNLPAFAKRKLENA</sequence>
<dbReference type="Proteomes" id="UP000030758">
    <property type="component" value="Unassembled WGS sequence"/>
</dbReference>
<dbReference type="HAMAP" id="MF_00198">
    <property type="entry name" value="Spermidine_synth"/>
    <property type="match status" value="1"/>
</dbReference>
<feature type="non-terminal residue" evidence="7">
    <location>
        <position position="294"/>
    </location>
</feature>
<dbReference type="Pfam" id="PF01564">
    <property type="entry name" value="Spermine_synth"/>
    <property type="match status" value="1"/>
</dbReference>
<dbReference type="InterPro" id="IPR001045">
    <property type="entry name" value="Spermi_synthase"/>
</dbReference>
<dbReference type="PANTHER" id="PTHR11558:SF11">
    <property type="entry name" value="SPERMIDINE SYNTHASE"/>
    <property type="match status" value="1"/>
</dbReference>
<evidence type="ECO:0000256" key="3">
    <source>
        <dbReference type="PROSITE-ProRule" id="PRU00354"/>
    </source>
</evidence>
<dbReference type="InterPro" id="IPR035246">
    <property type="entry name" value="Spermidine_synt_N"/>
</dbReference>
<evidence type="ECO:0000256" key="2">
    <source>
        <dbReference type="ARBA" id="ARBA00022679"/>
    </source>
</evidence>
<dbReference type="InterPro" id="IPR030373">
    <property type="entry name" value="PABS_CS"/>
</dbReference>
<dbReference type="FunFam" id="3.40.50.150:FF:000013">
    <property type="entry name" value="Spermidine synthase"/>
    <property type="match status" value="1"/>
</dbReference>
<dbReference type="InterPro" id="IPR029063">
    <property type="entry name" value="SAM-dependent_MTases_sf"/>
</dbReference>
<dbReference type="CDD" id="cd02440">
    <property type="entry name" value="AdoMet_MTases"/>
    <property type="match status" value="1"/>
</dbReference>
<name>A0A085NRN8_9BILA</name>
<dbReference type="NCBIfam" id="NF037959">
    <property type="entry name" value="MFS_SpdSyn"/>
    <property type="match status" value="1"/>
</dbReference>